<dbReference type="EMBL" id="AP023081">
    <property type="protein sequence ID" value="BCD85689.1"/>
    <property type="molecule type" value="Genomic_DNA"/>
</dbReference>
<evidence type="ECO:0000256" key="2">
    <source>
        <dbReference type="SAM" id="Coils"/>
    </source>
</evidence>
<evidence type="ECO:0000256" key="1">
    <source>
        <dbReference type="PROSITE-ProRule" id="PRU00339"/>
    </source>
</evidence>
<protein>
    <submittedName>
        <fullName evidence="5">PA5502 family lipoprotein</fullName>
    </submittedName>
</protein>
<accession>A0AAU7Y281</accession>
<dbReference type="AlphaFoldDB" id="A0AAU7Y281"/>
<evidence type="ECO:0000256" key="3">
    <source>
        <dbReference type="SAM" id="SignalP"/>
    </source>
</evidence>
<dbReference type="InterPro" id="IPR048086">
    <property type="entry name" value="PA5502-like_lipo"/>
</dbReference>
<dbReference type="RefSeq" id="WP_043243849.1">
    <property type="nucleotide sequence ID" value="NZ_AP023081.1"/>
</dbReference>
<gene>
    <name evidence="5" type="ORF">ABS648_00490</name>
    <name evidence="4" type="ORF">PSm6_20960</name>
</gene>
<organism evidence="5">
    <name type="scientific">Pseudomonas solani</name>
    <dbReference type="NCBI Taxonomy" id="2731552"/>
    <lineage>
        <taxon>Bacteria</taxon>
        <taxon>Pseudomonadati</taxon>
        <taxon>Pseudomonadota</taxon>
        <taxon>Gammaproteobacteria</taxon>
        <taxon>Pseudomonadales</taxon>
        <taxon>Pseudomonadaceae</taxon>
        <taxon>Pseudomonas</taxon>
    </lineage>
</organism>
<name>A0AAU7Y281_9PSED</name>
<evidence type="ECO:0000313" key="6">
    <source>
        <dbReference type="Proteomes" id="UP001064896"/>
    </source>
</evidence>
<evidence type="ECO:0000313" key="5">
    <source>
        <dbReference type="EMBL" id="XBY64267.1"/>
    </source>
</evidence>
<dbReference type="EMBL" id="CP158373">
    <property type="protein sequence ID" value="XBY64267.1"/>
    <property type="molecule type" value="Genomic_DNA"/>
</dbReference>
<dbReference type="Gene3D" id="1.25.40.10">
    <property type="entry name" value="Tetratricopeptide repeat domain"/>
    <property type="match status" value="1"/>
</dbReference>
<keyword evidence="6" id="KW-1185">Reference proteome</keyword>
<feature type="chain" id="PRO_5043964112" evidence="3">
    <location>
        <begin position="29"/>
        <end position="278"/>
    </location>
</feature>
<keyword evidence="2" id="KW-0175">Coiled coil</keyword>
<dbReference type="Proteomes" id="UP001064896">
    <property type="component" value="Chromosome"/>
</dbReference>
<feature type="repeat" description="TPR" evidence="1">
    <location>
        <begin position="79"/>
        <end position="112"/>
    </location>
</feature>
<keyword evidence="1" id="KW-0802">TPR repeat</keyword>
<evidence type="ECO:0000313" key="4">
    <source>
        <dbReference type="EMBL" id="BCD85689.1"/>
    </source>
</evidence>
<feature type="coiled-coil region" evidence="2">
    <location>
        <begin position="146"/>
        <end position="173"/>
    </location>
</feature>
<feature type="signal peptide" evidence="3">
    <location>
        <begin position="1"/>
        <end position="28"/>
    </location>
</feature>
<dbReference type="PROSITE" id="PS51257">
    <property type="entry name" value="PROKAR_LIPOPROTEIN"/>
    <property type="match status" value="1"/>
</dbReference>
<keyword evidence="3" id="KW-0732">Signal</keyword>
<sequence length="278" mass="30081">MMLFATRYLPVIAISLLLAACQSKPQVASLPTDDLVTSFRQLDLSLNNGQLADAETQLKDLQQRAAGDTRLEQYQRQLTEAWLKKGQAALQQGDLDTATTALSHARSLMPQAPALTTGLDGAIAQARASELDRAEQARTATEQAAAKEVAARTEQARQQRLALERQAAEAAKLVAIPAPVAQPAAAAKPVRRVANQVALPMLDNDDNERLRSLLDAVAADVVAFDCGVRLQVREAKQYPWVVALLSARVKKLDPSYKLRVDHSVDPAKVPNLVLSPKS</sequence>
<proteinExistence type="predicted"/>
<reference evidence="4" key="1">
    <citation type="submission" date="2020-05" db="EMBL/GenBank/DDBJ databases">
        <title>Complete genome sequence of Pseudomonas sp. Sm006.</title>
        <authorList>
            <person name="Takeuchi K."/>
            <person name="Someya N."/>
        </authorList>
    </citation>
    <scope>NUCLEOTIDE SEQUENCE</scope>
    <source>
        <strain evidence="4">Sm006</strain>
    </source>
</reference>
<keyword evidence="5" id="KW-0449">Lipoprotein</keyword>
<dbReference type="NCBIfam" id="NF041601">
    <property type="entry name" value="PA5502_lipo"/>
    <property type="match status" value="1"/>
</dbReference>
<reference evidence="5" key="2">
    <citation type="submission" date="2023-08" db="EMBL/GenBank/DDBJ databases">
        <title>Increased levels of nutrients transform a symbiont into a lethal pathobiont.</title>
        <authorList>
            <person name="Lachnit T."/>
            <person name="Ulrich L."/>
            <person name="Willmer F.M."/>
            <person name="Hasenbein T."/>
            <person name="Steiner L.X."/>
            <person name="Wolters M."/>
            <person name="Herbst E.M."/>
            <person name="Deines P."/>
        </authorList>
    </citation>
    <scope>NUCLEOTIDE SEQUENCE</scope>
    <source>
        <strain evidence="5">T3</strain>
    </source>
</reference>
<dbReference type="PROSITE" id="PS50005">
    <property type="entry name" value="TPR"/>
    <property type="match status" value="1"/>
</dbReference>
<dbReference type="InterPro" id="IPR011990">
    <property type="entry name" value="TPR-like_helical_dom_sf"/>
</dbReference>
<feature type="coiled-coil region" evidence="2">
    <location>
        <begin position="44"/>
        <end position="71"/>
    </location>
</feature>
<dbReference type="InterPro" id="IPR019734">
    <property type="entry name" value="TPR_rpt"/>
</dbReference>